<organism evidence="1">
    <name type="scientific">mine drainage metagenome</name>
    <dbReference type="NCBI Taxonomy" id="410659"/>
    <lineage>
        <taxon>unclassified sequences</taxon>
        <taxon>metagenomes</taxon>
        <taxon>ecological metagenomes</taxon>
    </lineage>
</organism>
<name>A0A1J5RNE0_9ZZZZ</name>
<protein>
    <submittedName>
        <fullName evidence="1">BON domain protein</fullName>
    </submittedName>
</protein>
<reference evidence="1" key="1">
    <citation type="submission" date="2016-10" db="EMBL/GenBank/DDBJ databases">
        <title>Sequence of Gallionella enrichment culture.</title>
        <authorList>
            <person name="Poehlein A."/>
            <person name="Muehling M."/>
            <person name="Daniel R."/>
        </authorList>
    </citation>
    <scope>NUCLEOTIDE SEQUENCE</scope>
</reference>
<proteinExistence type="predicted"/>
<gene>
    <name evidence="1" type="ORF">GALL_284840</name>
</gene>
<dbReference type="AlphaFoldDB" id="A0A1J5RNE0"/>
<evidence type="ECO:0000313" key="1">
    <source>
        <dbReference type="EMBL" id="OIQ89637.1"/>
    </source>
</evidence>
<accession>A0A1J5RNE0</accession>
<comment type="caution">
    <text evidence="1">The sequence shown here is derived from an EMBL/GenBank/DDBJ whole genome shotgun (WGS) entry which is preliminary data.</text>
</comment>
<dbReference type="EMBL" id="MLJW01000322">
    <property type="protein sequence ID" value="OIQ89637.1"/>
    <property type="molecule type" value="Genomic_DNA"/>
</dbReference>
<sequence length="177" mass="18916">MITKAGRTAAAAAALTIAAVGTLCTRGAHGAELLVNPFHDPFAQLTHGLASCPVPGPPTYTHAEMAEVEHHRVERGNSCYLAGKCRYASSFMYDRGIAAGLFPALARDPSLSDSSIWAWIEGRTVQLLGCVRDRAQLAHARRLAEHWPDVQTVLPGLMLGTDGTPPYTVETTAARPK</sequence>